<name>A0A2T3FLV3_9CLOT</name>
<evidence type="ECO:0000313" key="3">
    <source>
        <dbReference type="Proteomes" id="UP000241048"/>
    </source>
</evidence>
<feature type="region of interest" description="Disordered" evidence="1">
    <location>
        <begin position="33"/>
        <end position="60"/>
    </location>
</feature>
<dbReference type="RefSeq" id="WP_107001618.1">
    <property type="nucleotide sequence ID" value="NZ_DBFCCR010000007.1"/>
</dbReference>
<comment type="caution">
    <text evidence="2">The sequence shown here is derived from an EMBL/GenBank/DDBJ whole genome shotgun (WGS) entry which is preliminary data.</text>
</comment>
<dbReference type="EMBL" id="PYLO01000005">
    <property type="protein sequence ID" value="PST36203.1"/>
    <property type="molecule type" value="Genomic_DNA"/>
</dbReference>
<accession>A0A2T3FLV3</accession>
<proteinExistence type="predicted"/>
<sequence length="60" mass="6762">MNTRLIIDGNAVYEIDEDCLACRGRRTGCRRCVEPGSRTRGRSTPLQKLEPASEKSQTHK</sequence>
<dbReference type="GeneID" id="79840464"/>
<dbReference type="AlphaFoldDB" id="A0A2T3FLV3"/>
<reference evidence="2 3" key="1">
    <citation type="submission" date="2018-03" db="EMBL/GenBank/DDBJ databases">
        <title>Lachnoclostridium SNUG30386 gen.nov., sp.nov., isolated from human faeces.</title>
        <authorList>
            <person name="Seo B."/>
            <person name="Jeon K."/>
            <person name="Ko G."/>
        </authorList>
    </citation>
    <scope>NUCLEOTIDE SEQUENCE [LARGE SCALE GENOMIC DNA]</scope>
    <source>
        <strain evidence="2 3">SNUG30386</strain>
    </source>
</reference>
<evidence type="ECO:0000256" key="1">
    <source>
        <dbReference type="SAM" id="MobiDB-lite"/>
    </source>
</evidence>
<feature type="compositionally biased region" description="Basic and acidic residues" evidence="1">
    <location>
        <begin position="51"/>
        <end position="60"/>
    </location>
</feature>
<gene>
    <name evidence="2" type="ORF">C7U56_13300</name>
</gene>
<protein>
    <submittedName>
        <fullName evidence="2">Uncharacterized protein</fullName>
    </submittedName>
</protein>
<organism evidence="2 3">
    <name type="scientific">Clostridium fessum</name>
    <dbReference type="NCBI Taxonomy" id="2126740"/>
    <lineage>
        <taxon>Bacteria</taxon>
        <taxon>Bacillati</taxon>
        <taxon>Bacillota</taxon>
        <taxon>Clostridia</taxon>
        <taxon>Eubacteriales</taxon>
        <taxon>Clostridiaceae</taxon>
        <taxon>Clostridium</taxon>
    </lineage>
</organism>
<dbReference type="Proteomes" id="UP000241048">
    <property type="component" value="Unassembled WGS sequence"/>
</dbReference>
<keyword evidence="3" id="KW-1185">Reference proteome</keyword>
<evidence type="ECO:0000313" key="2">
    <source>
        <dbReference type="EMBL" id="PST36203.1"/>
    </source>
</evidence>